<dbReference type="GO" id="GO:0000976">
    <property type="term" value="F:transcription cis-regulatory region binding"/>
    <property type="evidence" value="ECO:0007669"/>
    <property type="project" value="TreeGrafter"/>
</dbReference>
<dbReference type="SMART" id="SM00388">
    <property type="entry name" value="HisKA"/>
    <property type="match status" value="1"/>
</dbReference>
<proteinExistence type="predicted"/>
<dbReference type="Proteomes" id="UP000697710">
    <property type="component" value="Unassembled WGS sequence"/>
</dbReference>
<evidence type="ECO:0000256" key="2">
    <source>
        <dbReference type="ARBA" id="ARBA00023012"/>
    </source>
</evidence>
<evidence type="ECO:0000313" key="9">
    <source>
        <dbReference type="Proteomes" id="UP000697710"/>
    </source>
</evidence>
<dbReference type="InterPro" id="IPR003661">
    <property type="entry name" value="HisK_dim/P_dom"/>
</dbReference>
<dbReference type="InterPro" id="IPR036097">
    <property type="entry name" value="HisK_dim/P_sf"/>
</dbReference>
<evidence type="ECO:0000256" key="4">
    <source>
        <dbReference type="ARBA" id="ARBA00023125"/>
    </source>
</evidence>
<comment type="caution">
    <text evidence="8">The sequence shown here is derived from an EMBL/GenBank/DDBJ whole genome shotgun (WGS) entry which is preliminary data.</text>
</comment>
<dbReference type="GO" id="GO:0006355">
    <property type="term" value="P:regulation of DNA-templated transcription"/>
    <property type="evidence" value="ECO:0007669"/>
    <property type="project" value="TreeGrafter"/>
</dbReference>
<keyword evidence="3" id="KW-0805">Transcription regulation</keyword>
<dbReference type="PROSITE" id="PS50110">
    <property type="entry name" value="RESPONSE_REGULATORY"/>
    <property type="match status" value="1"/>
</dbReference>
<dbReference type="GO" id="GO:0000156">
    <property type="term" value="F:phosphorelay response regulator activity"/>
    <property type="evidence" value="ECO:0007669"/>
    <property type="project" value="TreeGrafter"/>
</dbReference>
<evidence type="ECO:0000259" key="7">
    <source>
        <dbReference type="PROSITE" id="PS50110"/>
    </source>
</evidence>
<evidence type="ECO:0000256" key="1">
    <source>
        <dbReference type="ARBA" id="ARBA00022553"/>
    </source>
</evidence>
<protein>
    <submittedName>
        <fullName evidence="8">Hybrid sensor histidine kinase/response regulator</fullName>
    </submittedName>
</protein>
<keyword evidence="4" id="KW-0238">DNA-binding</keyword>
<dbReference type="Gene3D" id="3.40.50.2300">
    <property type="match status" value="1"/>
</dbReference>
<feature type="domain" description="Response regulatory" evidence="7">
    <location>
        <begin position="12"/>
        <end position="127"/>
    </location>
</feature>
<name>A0A956LX59_UNCEI</name>
<dbReference type="GO" id="GO:0005829">
    <property type="term" value="C:cytosol"/>
    <property type="evidence" value="ECO:0007669"/>
    <property type="project" value="TreeGrafter"/>
</dbReference>
<dbReference type="SUPFAM" id="SSF52172">
    <property type="entry name" value="CheY-like"/>
    <property type="match status" value="1"/>
</dbReference>
<keyword evidence="8" id="KW-0808">Transferase</keyword>
<evidence type="ECO:0000256" key="6">
    <source>
        <dbReference type="PROSITE-ProRule" id="PRU00169"/>
    </source>
</evidence>
<dbReference type="InterPro" id="IPR011006">
    <property type="entry name" value="CheY-like_superfamily"/>
</dbReference>
<dbReference type="Pfam" id="PF00512">
    <property type="entry name" value="HisKA"/>
    <property type="match status" value="1"/>
</dbReference>
<dbReference type="Pfam" id="PF00072">
    <property type="entry name" value="Response_reg"/>
    <property type="match status" value="1"/>
</dbReference>
<dbReference type="EMBL" id="JAGQHR010000118">
    <property type="protein sequence ID" value="MCA9727159.1"/>
    <property type="molecule type" value="Genomic_DNA"/>
</dbReference>
<dbReference type="Gene3D" id="1.10.287.130">
    <property type="match status" value="1"/>
</dbReference>
<accession>A0A956LX59</accession>
<evidence type="ECO:0000256" key="3">
    <source>
        <dbReference type="ARBA" id="ARBA00023015"/>
    </source>
</evidence>
<dbReference type="GO" id="GO:0032993">
    <property type="term" value="C:protein-DNA complex"/>
    <property type="evidence" value="ECO:0007669"/>
    <property type="project" value="TreeGrafter"/>
</dbReference>
<dbReference type="AlphaFoldDB" id="A0A956LX59"/>
<dbReference type="PANTHER" id="PTHR48111">
    <property type="entry name" value="REGULATOR OF RPOS"/>
    <property type="match status" value="1"/>
</dbReference>
<dbReference type="InterPro" id="IPR001789">
    <property type="entry name" value="Sig_transdc_resp-reg_receiver"/>
</dbReference>
<keyword evidence="1 6" id="KW-0597">Phosphoprotein</keyword>
<keyword evidence="2" id="KW-0902">Two-component regulatory system</keyword>
<reference evidence="8" key="2">
    <citation type="journal article" date="2021" name="Microbiome">
        <title>Successional dynamics and alternative stable states in a saline activated sludge microbial community over 9 years.</title>
        <authorList>
            <person name="Wang Y."/>
            <person name="Ye J."/>
            <person name="Ju F."/>
            <person name="Liu L."/>
            <person name="Boyd J.A."/>
            <person name="Deng Y."/>
            <person name="Parks D.H."/>
            <person name="Jiang X."/>
            <person name="Yin X."/>
            <person name="Woodcroft B.J."/>
            <person name="Tyson G.W."/>
            <person name="Hugenholtz P."/>
            <person name="Polz M.F."/>
            <person name="Zhang T."/>
        </authorList>
    </citation>
    <scope>NUCLEOTIDE SEQUENCE</scope>
    <source>
        <strain evidence="8">HKST-UBA01</strain>
    </source>
</reference>
<feature type="modified residue" description="4-aspartylphosphate" evidence="6">
    <location>
        <position position="60"/>
    </location>
</feature>
<dbReference type="CDD" id="cd00082">
    <property type="entry name" value="HisKA"/>
    <property type="match status" value="1"/>
</dbReference>
<evidence type="ECO:0000256" key="5">
    <source>
        <dbReference type="ARBA" id="ARBA00023163"/>
    </source>
</evidence>
<dbReference type="SMART" id="SM00448">
    <property type="entry name" value="REC"/>
    <property type="match status" value="1"/>
</dbReference>
<reference evidence="8" key="1">
    <citation type="submission" date="2020-04" db="EMBL/GenBank/DDBJ databases">
        <authorList>
            <person name="Zhang T."/>
        </authorList>
    </citation>
    <scope>NUCLEOTIDE SEQUENCE</scope>
    <source>
        <strain evidence="8">HKST-UBA01</strain>
    </source>
</reference>
<evidence type="ECO:0000313" key="8">
    <source>
        <dbReference type="EMBL" id="MCA9727159.1"/>
    </source>
</evidence>
<organism evidence="8 9">
    <name type="scientific">Eiseniibacteriota bacterium</name>
    <dbReference type="NCBI Taxonomy" id="2212470"/>
    <lineage>
        <taxon>Bacteria</taxon>
        <taxon>Candidatus Eiseniibacteriota</taxon>
    </lineage>
</organism>
<sequence length="352" mass="39871">MDQENLVIREQRVLVVDDDPVNVEIFRTILDDQCRMFVAGDGPAALAMAERERPDIVLLDVMMPGMSGLEVCRAIRMRDSLRFTKIILVSARGSLEERLEGYRAGADDYLIKPFDWSELLAKIKVFSRLKFMEEMDELKGDFVTVLAHETRTPLTRIIGAVSVLSQLCDRPDAKPFLEMVEVSSQKLRRMLERTLLILSFRAPGSEGPIEVFPIEDALAHTWADRADLALGAFREKTKVAFHRPHLEMALTALRGFAERWQDEGGKIRLECRTEPRRWVLRLEGNAAPAKLEGRTSLFDLLEVADVEHHGGELDLDLPLVQAILQCYEGSLDLRQLGEGRVRIEAQLPREAA</sequence>
<keyword evidence="8" id="KW-0418">Kinase</keyword>
<keyword evidence="5" id="KW-0804">Transcription</keyword>
<dbReference type="PANTHER" id="PTHR48111:SF1">
    <property type="entry name" value="TWO-COMPONENT RESPONSE REGULATOR ORR33"/>
    <property type="match status" value="1"/>
</dbReference>
<dbReference type="InterPro" id="IPR039420">
    <property type="entry name" value="WalR-like"/>
</dbReference>
<dbReference type="GO" id="GO:0000155">
    <property type="term" value="F:phosphorelay sensor kinase activity"/>
    <property type="evidence" value="ECO:0007669"/>
    <property type="project" value="InterPro"/>
</dbReference>
<gene>
    <name evidence="8" type="ORF">KC729_05700</name>
</gene>
<dbReference type="SUPFAM" id="SSF47384">
    <property type="entry name" value="Homodimeric domain of signal transducing histidine kinase"/>
    <property type="match status" value="1"/>
</dbReference>